<keyword evidence="1" id="KW-0547">Nucleotide-binding</keyword>
<dbReference type="InterPro" id="IPR027417">
    <property type="entry name" value="P-loop_NTPase"/>
</dbReference>
<dbReference type="EMBL" id="OC324932">
    <property type="protein sequence ID" value="CAD7414678.1"/>
    <property type="molecule type" value="Genomic_DNA"/>
</dbReference>
<feature type="region of interest" description="Disordered" evidence="4">
    <location>
        <begin position="151"/>
        <end position="171"/>
    </location>
</feature>
<feature type="region of interest" description="Disordered" evidence="4">
    <location>
        <begin position="427"/>
        <end position="447"/>
    </location>
</feature>
<dbReference type="PROSITE" id="PS50067">
    <property type="entry name" value="KINESIN_MOTOR_2"/>
    <property type="match status" value="1"/>
</dbReference>
<accession>A0A7R9DJ79</accession>
<dbReference type="InterPro" id="IPR036961">
    <property type="entry name" value="Kinesin_motor_dom_sf"/>
</dbReference>
<dbReference type="PANTHER" id="PTHR47117">
    <property type="entry name" value="STAR-RELATED LIPID TRANSFER PROTEIN 9"/>
    <property type="match status" value="1"/>
</dbReference>
<organism evidence="6">
    <name type="scientific">Timema cristinae</name>
    <name type="common">Walking stick</name>
    <dbReference type="NCBI Taxonomy" id="61476"/>
    <lineage>
        <taxon>Eukaryota</taxon>
        <taxon>Metazoa</taxon>
        <taxon>Ecdysozoa</taxon>
        <taxon>Arthropoda</taxon>
        <taxon>Hexapoda</taxon>
        <taxon>Insecta</taxon>
        <taxon>Pterygota</taxon>
        <taxon>Neoptera</taxon>
        <taxon>Polyneoptera</taxon>
        <taxon>Phasmatodea</taxon>
        <taxon>Timematodea</taxon>
        <taxon>Timematoidea</taxon>
        <taxon>Timematidae</taxon>
        <taxon>Timema</taxon>
    </lineage>
</organism>
<evidence type="ECO:0000259" key="5">
    <source>
        <dbReference type="PROSITE" id="PS50067"/>
    </source>
</evidence>
<sequence length="581" mass="64664">MLATISPASTHMEVTLATLKYACQARTIIITPRVNESNHDRIIRGLSEEVAQLRALREECDTPIGRHDLSKLERKEQADLVVDVAVLRHRESTLLDKLREVGANLQVIKLYCVTLPASCGRGYWCASLFVCLGHAGAVGEDRKGLAGSYGWSGTTRRRKEEPDGAIGSMEQGPSSFTNGTIQWSGVVKCSVVLHHQQYRRLSLLQEMLRAMLKARTGQTQRTIATSRQRDDMRRNVEEKMQWEHSTGKLRDQHLDYHCLHNISQQSATSIREWRSLQDLSTPWEHNLLEGNRGSSASEQHNLLGGNRGSSASEHLLEGGGDSYVCYEEDEDLLNTTFLYSSLETSSEDISQVQECSSQRQQEAEEAARRLAESGPYLTKETLRSLQSTLRALESRLSPDSNHHTPPTITPNTITIRSILRRTPGKTVRFLSPEPGEAKSSSPESYCEATLAHSASPLSNTTPPQLYASQIEDNMPDLVCSQNKGTIPSNTTTEIKVLMPNFVNFQTGTVTSRIDLIFSNNIDDGKPQHVTVPNIDQVKNAGPREDKVPKTRFFNDENIAPNSSSLTSGCTRGRYFQKVESS</sequence>
<protein>
    <recommendedName>
        <fullName evidence="5">Kinesin motor domain-containing protein</fullName>
    </recommendedName>
</protein>
<feature type="region of interest" description="Disordered" evidence="4">
    <location>
        <begin position="290"/>
        <end position="315"/>
    </location>
</feature>
<gene>
    <name evidence="6" type="ORF">TCEB3V08_LOCUS12183</name>
</gene>
<evidence type="ECO:0000256" key="4">
    <source>
        <dbReference type="SAM" id="MobiDB-lite"/>
    </source>
</evidence>
<dbReference type="GO" id="GO:0003777">
    <property type="term" value="F:microtubule motor activity"/>
    <property type="evidence" value="ECO:0007669"/>
    <property type="project" value="InterPro"/>
</dbReference>
<comment type="similarity">
    <text evidence="3">Belongs to the TRAFAC class myosin-kinesin ATPase superfamily. Kinesin family.</text>
</comment>
<feature type="domain" description="Kinesin motor" evidence="5">
    <location>
        <begin position="1"/>
        <end position="28"/>
    </location>
</feature>
<dbReference type="GO" id="GO:0008017">
    <property type="term" value="F:microtubule binding"/>
    <property type="evidence" value="ECO:0007669"/>
    <property type="project" value="InterPro"/>
</dbReference>
<keyword evidence="2" id="KW-0067">ATP-binding</keyword>
<evidence type="ECO:0000256" key="1">
    <source>
        <dbReference type="ARBA" id="ARBA00022741"/>
    </source>
</evidence>
<evidence type="ECO:0000313" key="6">
    <source>
        <dbReference type="EMBL" id="CAD7414678.1"/>
    </source>
</evidence>
<comment type="caution">
    <text evidence="3">Lacks conserved residue(s) required for the propagation of feature annotation.</text>
</comment>
<dbReference type="AlphaFoldDB" id="A0A7R9DJ79"/>
<dbReference type="SUPFAM" id="SSF52540">
    <property type="entry name" value="P-loop containing nucleoside triphosphate hydrolases"/>
    <property type="match status" value="1"/>
</dbReference>
<proteinExistence type="inferred from homology"/>
<dbReference type="Gene3D" id="3.40.850.10">
    <property type="entry name" value="Kinesin motor domain"/>
    <property type="match status" value="1"/>
</dbReference>
<dbReference type="GO" id="GO:0007018">
    <property type="term" value="P:microtubule-based movement"/>
    <property type="evidence" value="ECO:0007669"/>
    <property type="project" value="InterPro"/>
</dbReference>
<evidence type="ECO:0000256" key="3">
    <source>
        <dbReference type="PROSITE-ProRule" id="PRU00283"/>
    </source>
</evidence>
<dbReference type="GO" id="GO:0005524">
    <property type="term" value="F:ATP binding"/>
    <property type="evidence" value="ECO:0007669"/>
    <property type="project" value="UniProtKB-KW"/>
</dbReference>
<evidence type="ECO:0000256" key="2">
    <source>
        <dbReference type="ARBA" id="ARBA00022840"/>
    </source>
</evidence>
<name>A0A7R9DJ79_TIMCR</name>
<reference evidence="6" key="1">
    <citation type="submission" date="2020-11" db="EMBL/GenBank/DDBJ databases">
        <authorList>
            <person name="Tran Van P."/>
        </authorList>
    </citation>
    <scope>NUCLEOTIDE SEQUENCE</scope>
</reference>
<dbReference type="InterPro" id="IPR001752">
    <property type="entry name" value="Kinesin_motor_dom"/>
</dbReference>
<dbReference type="PANTHER" id="PTHR47117:SF5">
    <property type="entry name" value="KINESIN-LIKE PROTEIN KIF14"/>
    <property type="match status" value="1"/>
</dbReference>